<dbReference type="PANTHER" id="PTHR41786">
    <property type="entry name" value="MOTILITY ACCESSORY FACTOR MAF"/>
    <property type="match status" value="1"/>
</dbReference>
<evidence type="ECO:0000259" key="1">
    <source>
        <dbReference type="Pfam" id="PF01973"/>
    </source>
</evidence>
<dbReference type="InterPro" id="IPR002826">
    <property type="entry name" value="MptE-like"/>
</dbReference>
<accession>A0A3D8IVC7</accession>
<feature type="domain" description="6-hydroxymethylpterin diphosphokinase MptE-like" evidence="1">
    <location>
        <begin position="208"/>
        <end position="381"/>
    </location>
</feature>
<comment type="caution">
    <text evidence="2">The sequence shown here is derived from an EMBL/GenBank/DDBJ whole genome shotgun (WGS) entry which is preliminary data.</text>
</comment>
<reference evidence="2 3" key="1">
    <citation type="submission" date="2018-04" db="EMBL/GenBank/DDBJ databases">
        <title>Novel Campyloabacter and Helicobacter Species and Strains.</title>
        <authorList>
            <person name="Mannion A.J."/>
            <person name="Shen Z."/>
            <person name="Fox J.G."/>
        </authorList>
    </citation>
    <scope>NUCLEOTIDE SEQUENCE [LARGE SCALE GENOMIC DNA]</scope>
    <source>
        <strain evidence="2 3">ATCC 700242</strain>
    </source>
</reference>
<name>A0A3D8IVC7_9HELI</name>
<dbReference type="RefSeq" id="WP_104725046.1">
    <property type="nucleotide sequence ID" value="NZ_FZNE01000015.1"/>
</dbReference>
<dbReference type="Pfam" id="PF01973">
    <property type="entry name" value="MptE-like"/>
    <property type="match status" value="1"/>
</dbReference>
<dbReference type="AlphaFoldDB" id="A0A3D8IVC7"/>
<sequence>MKDFFQSNLASIAIKNPALALLLQAHKPNQSFEVFMGEDIANYNIFDCKREKPLYLTSPLEENMKRFEELSEYAYYPYMYFYGIGNGVLYKLLLGNEIVKRIVVIEPELEILFIAMHFIDFSSEILEGKLVLLWGEKVDYQAVLNLFDQDKHSKLYAKTYMLEACSAYYYENHDEELHALNLHFIKAIEHMVVSVGNDAHDAIVGIDHHIQNLPASLHSPSLVELITQLRGRDTAIIVATGPSLYKQLPLLKEIAPYATLFCIDASFPILYKHGIKPDVVLSLERVEATAKFYEDTPKEAFEGVVFALTSIVHPRLKKAVEEKGGLIQYSFRPFGYTTYFGINEYGYIGIGMSAANMAYEMVVHSRFKRCIIIGQDLAFGEDGSSHSQDALYGSHEIKPKDQKVFVTKYGGGGEIESTIVWRMFLNFYERDIANTPYNLEVINSTEGGARIEGTQEIPFAKAISLIPRESKPKLVLNFPTQELIEQNMQTISKRCKMWLREGRTKQKRIEKVFLKVAEFCEELEKLNDENKLETIDYKRMDKLSQEIEKVKEYFKDPIFSATFIDALQSYIFHQEMDIAKVLVRNTSDEMQRRAKQIELIFLHKYWLFSLAGGMDSVLEVVKRASKSWGRGK</sequence>
<evidence type="ECO:0000313" key="3">
    <source>
        <dbReference type="Proteomes" id="UP000257067"/>
    </source>
</evidence>
<proteinExistence type="predicted"/>
<dbReference type="Proteomes" id="UP000257067">
    <property type="component" value="Unassembled WGS sequence"/>
</dbReference>
<dbReference type="EMBL" id="NXLU01000003">
    <property type="protein sequence ID" value="RDU69208.1"/>
    <property type="molecule type" value="Genomic_DNA"/>
</dbReference>
<organism evidence="2 3">
    <name type="scientific">Helicobacter cholecystus</name>
    <dbReference type="NCBI Taxonomy" id="45498"/>
    <lineage>
        <taxon>Bacteria</taxon>
        <taxon>Pseudomonadati</taxon>
        <taxon>Campylobacterota</taxon>
        <taxon>Epsilonproteobacteria</taxon>
        <taxon>Campylobacterales</taxon>
        <taxon>Helicobacteraceae</taxon>
        <taxon>Helicobacter</taxon>
    </lineage>
</organism>
<gene>
    <name evidence="2" type="ORF">CQA62_03445</name>
</gene>
<evidence type="ECO:0000313" key="2">
    <source>
        <dbReference type="EMBL" id="RDU69208.1"/>
    </source>
</evidence>
<dbReference type="OrthoDB" id="8867611at2"/>
<dbReference type="PANTHER" id="PTHR41786:SF1">
    <property type="entry name" value="6-HYDROXYMETHYLPTERIN DIPHOSPHOKINASE MPTE-LIKE DOMAIN-CONTAINING PROTEIN"/>
    <property type="match status" value="1"/>
</dbReference>
<keyword evidence="3" id="KW-1185">Reference proteome</keyword>
<protein>
    <submittedName>
        <fullName evidence="2">DUF115 domain-containing protein</fullName>
    </submittedName>
</protein>